<evidence type="ECO:0000313" key="1">
    <source>
        <dbReference type="EMBL" id="RKP34004.1"/>
    </source>
</evidence>
<dbReference type="EMBL" id="ML003412">
    <property type="protein sequence ID" value="RKP34004.1"/>
    <property type="molecule type" value="Genomic_DNA"/>
</dbReference>
<accession>A0A4P9ZL43</accession>
<reference evidence="2" key="1">
    <citation type="journal article" date="2018" name="Nat. Microbiol.">
        <title>Leveraging single-cell genomics to expand the fungal tree of life.</title>
        <authorList>
            <person name="Ahrendt S.R."/>
            <person name="Quandt C.A."/>
            <person name="Ciobanu D."/>
            <person name="Clum A."/>
            <person name="Salamov A."/>
            <person name="Andreopoulos B."/>
            <person name="Cheng J.F."/>
            <person name="Woyke T."/>
            <person name="Pelin A."/>
            <person name="Henrissat B."/>
            <person name="Reynolds N.K."/>
            <person name="Benny G.L."/>
            <person name="Smith M.E."/>
            <person name="James T.Y."/>
            <person name="Grigoriev I.V."/>
        </authorList>
    </citation>
    <scope>NUCLEOTIDE SEQUENCE [LARGE SCALE GENOMIC DNA]</scope>
    <source>
        <strain evidence="2">RSA 468</strain>
    </source>
</reference>
<dbReference type="AlphaFoldDB" id="A0A4P9ZL43"/>
<name>A0A4P9ZL43_9FUNG</name>
<keyword evidence="2" id="KW-1185">Reference proteome</keyword>
<gene>
    <name evidence="1" type="ORF">BJ085DRAFT_37785</name>
</gene>
<organism evidence="1 2">
    <name type="scientific">Dimargaris cristalligena</name>
    <dbReference type="NCBI Taxonomy" id="215637"/>
    <lineage>
        <taxon>Eukaryota</taxon>
        <taxon>Fungi</taxon>
        <taxon>Fungi incertae sedis</taxon>
        <taxon>Zoopagomycota</taxon>
        <taxon>Kickxellomycotina</taxon>
        <taxon>Dimargaritomycetes</taxon>
        <taxon>Dimargaritales</taxon>
        <taxon>Dimargaritaceae</taxon>
        <taxon>Dimargaris</taxon>
    </lineage>
</organism>
<evidence type="ECO:0000313" key="2">
    <source>
        <dbReference type="Proteomes" id="UP000268162"/>
    </source>
</evidence>
<proteinExistence type="predicted"/>
<sequence length="242" mass="26827">MQALALAIAYQIKDPSTTARMLRHVEGLIGDGQFSEATAFLARLEAEFWEMLPRASLSATAIYQSQFLWYFYTYLSAIHEHCGLTAPPLDTNPPSPHANLPFIRDALRPIWSQPSDLVTMDDSDRPLCNTELAIGVIQYFVEKHLLPTSTWQPPHTPQNGGDLTAPLGNWLDSFRMASPQYQSDHGTQSIFLITKMYVLHTLGHCSAGSPPLTTSYDPPGASPIGRDLDELQSHLTHLPEAT</sequence>
<dbReference type="Proteomes" id="UP000268162">
    <property type="component" value="Unassembled WGS sequence"/>
</dbReference>
<protein>
    <submittedName>
        <fullName evidence="1">Uncharacterized protein</fullName>
    </submittedName>
</protein>